<comment type="caution">
    <text evidence="2">The sequence shown here is derived from an EMBL/GenBank/DDBJ whole genome shotgun (WGS) entry which is preliminary data.</text>
</comment>
<evidence type="ECO:0000313" key="2">
    <source>
        <dbReference type="EMBL" id="KAF7368982.1"/>
    </source>
</evidence>
<dbReference type="Proteomes" id="UP000620124">
    <property type="component" value="Unassembled WGS sequence"/>
</dbReference>
<dbReference type="AlphaFoldDB" id="A0A8H7DDI0"/>
<feature type="region of interest" description="Disordered" evidence="1">
    <location>
        <begin position="70"/>
        <end position="135"/>
    </location>
</feature>
<name>A0A8H7DDI0_9AGAR</name>
<feature type="compositionally biased region" description="Low complexity" evidence="1">
    <location>
        <begin position="27"/>
        <end position="39"/>
    </location>
</feature>
<feature type="region of interest" description="Disordered" evidence="1">
    <location>
        <begin position="1"/>
        <end position="39"/>
    </location>
</feature>
<accession>A0A8H7DDI0</accession>
<proteinExistence type="predicted"/>
<dbReference type="EMBL" id="JACAZI010000002">
    <property type="protein sequence ID" value="KAF7368982.1"/>
    <property type="molecule type" value="Genomic_DNA"/>
</dbReference>
<evidence type="ECO:0000313" key="3">
    <source>
        <dbReference type="Proteomes" id="UP000620124"/>
    </source>
</evidence>
<organism evidence="2 3">
    <name type="scientific">Mycena venus</name>
    <dbReference type="NCBI Taxonomy" id="2733690"/>
    <lineage>
        <taxon>Eukaryota</taxon>
        <taxon>Fungi</taxon>
        <taxon>Dikarya</taxon>
        <taxon>Basidiomycota</taxon>
        <taxon>Agaricomycotina</taxon>
        <taxon>Agaricomycetes</taxon>
        <taxon>Agaricomycetidae</taxon>
        <taxon>Agaricales</taxon>
        <taxon>Marasmiineae</taxon>
        <taxon>Mycenaceae</taxon>
        <taxon>Mycena</taxon>
    </lineage>
</organism>
<feature type="compositionally biased region" description="Polar residues" evidence="1">
    <location>
        <begin position="98"/>
        <end position="112"/>
    </location>
</feature>
<evidence type="ECO:0000256" key="1">
    <source>
        <dbReference type="SAM" id="MobiDB-lite"/>
    </source>
</evidence>
<sequence>MTSRHWSLAAPLVTSAGRSRRSWTPKSATGRSGTSSGGRDAVAEFYQNIADCLQQQLQAEDITHIFNEPAEIRSPPLPSSPSPSSSSSSQPPSPAFWLSNQTPPDSTPTALTRKQCKKITSKKHRHKKRERDVEDEAPALKGVHLARRKAAKKNIIQVALDTVKLLHSKPSWIGKQTAEDGTEAPEVGPPPTPQLLQSGLGPQIYTQEELNRLSGTKGFRYIPWLGKMMFPIINSQHRLIWVLGGKPKDLVGWHVVMDGTAKLMDKLFPQCHFTLDDSHHCRAHPESLYPSISWGVSHGGGQTEPGELHNHLDNIWVTDKMLAHEYFKRLVGFTNCADGAACAVEPCPLLAVCVAHLILALV</sequence>
<feature type="compositionally biased region" description="Basic residues" evidence="1">
    <location>
        <begin position="114"/>
        <end position="129"/>
    </location>
</feature>
<keyword evidence="3" id="KW-1185">Reference proteome</keyword>
<feature type="region of interest" description="Disordered" evidence="1">
    <location>
        <begin position="176"/>
        <end position="199"/>
    </location>
</feature>
<dbReference type="OrthoDB" id="3202607at2759"/>
<gene>
    <name evidence="2" type="ORF">MVEN_00224600</name>
</gene>
<reference evidence="2" key="1">
    <citation type="submission" date="2020-05" db="EMBL/GenBank/DDBJ databases">
        <title>Mycena genomes resolve the evolution of fungal bioluminescence.</title>
        <authorList>
            <person name="Tsai I.J."/>
        </authorList>
    </citation>
    <scope>NUCLEOTIDE SEQUENCE</scope>
    <source>
        <strain evidence="2">CCC161011</strain>
    </source>
</reference>
<protein>
    <submittedName>
        <fullName evidence="2">Uncharacterized protein</fullName>
    </submittedName>
</protein>